<comment type="caution">
    <text evidence="2">The sequence shown here is derived from an EMBL/GenBank/DDBJ whole genome shotgun (WGS) entry which is preliminary data.</text>
</comment>
<evidence type="ECO:0000313" key="2">
    <source>
        <dbReference type="EMBL" id="KAK9948446.1"/>
    </source>
</evidence>
<keyword evidence="3" id="KW-1185">Reference proteome</keyword>
<dbReference type="PANTHER" id="PTHR36409:SF1">
    <property type="entry name" value="BLOC-1-RELATED COMPLEX SUBUNIT 5"/>
    <property type="match status" value="1"/>
</dbReference>
<feature type="region of interest" description="Disordered" evidence="1">
    <location>
        <begin position="1"/>
        <end position="20"/>
    </location>
</feature>
<evidence type="ECO:0000256" key="1">
    <source>
        <dbReference type="SAM" id="MobiDB-lite"/>
    </source>
</evidence>
<organism evidence="2 3">
    <name type="scientific">Rubus argutus</name>
    <name type="common">Southern blackberry</name>
    <dbReference type="NCBI Taxonomy" id="59490"/>
    <lineage>
        <taxon>Eukaryota</taxon>
        <taxon>Viridiplantae</taxon>
        <taxon>Streptophyta</taxon>
        <taxon>Embryophyta</taxon>
        <taxon>Tracheophyta</taxon>
        <taxon>Spermatophyta</taxon>
        <taxon>Magnoliopsida</taxon>
        <taxon>eudicotyledons</taxon>
        <taxon>Gunneridae</taxon>
        <taxon>Pentapetalae</taxon>
        <taxon>rosids</taxon>
        <taxon>fabids</taxon>
        <taxon>Rosales</taxon>
        <taxon>Rosaceae</taxon>
        <taxon>Rosoideae</taxon>
        <taxon>Rosoideae incertae sedis</taxon>
        <taxon>Rubus</taxon>
    </lineage>
</organism>
<reference evidence="2 3" key="1">
    <citation type="journal article" date="2023" name="G3 (Bethesda)">
        <title>A chromosome-length genome assembly and annotation of blackberry (Rubus argutus, cv. 'Hillquist').</title>
        <authorList>
            <person name="Bruna T."/>
            <person name="Aryal R."/>
            <person name="Dudchenko O."/>
            <person name="Sargent D.J."/>
            <person name="Mead D."/>
            <person name="Buti M."/>
            <person name="Cavallini A."/>
            <person name="Hytonen T."/>
            <person name="Andres J."/>
            <person name="Pham M."/>
            <person name="Weisz D."/>
            <person name="Mascagni F."/>
            <person name="Usai G."/>
            <person name="Natali L."/>
            <person name="Bassil N."/>
            <person name="Fernandez G.E."/>
            <person name="Lomsadze A."/>
            <person name="Armour M."/>
            <person name="Olukolu B."/>
            <person name="Poorten T."/>
            <person name="Britton C."/>
            <person name="Davik J."/>
            <person name="Ashrafi H."/>
            <person name="Aiden E.L."/>
            <person name="Borodovsky M."/>
            <person name="Worthington M."/>
        </authorList>
    </citation>
    <scope>NUCLEOTIDE SEQUENCE [LARGE SCALE GENOMIC DNA]</scope>
    <source>
        <strain evidence="2">PI 553951</strain>
    </source>
</reference>
<proteinExistence type="predicted"/>
<protein>
    <submittedName>
        <fullName evidence="2">Uncharacterized protein</fullName>
    </submittedName>
</protein>
<name>A0AAW1YII7_RUBAR</name>
<evidence type="ECO:0000313" key="3">
    <source>
        <dbReference type="Proteomes" id="UP001457282"/>
    </source>
</evidence>
<dbReference type="AlphaFoldDB" id="A0AAW1YII7"/>
<dbReference type="PANTHER" id="PTHR36409">
    <property type="entry name" value="EXPRESSED PROTEIN"/>
    <property type="match status" value="1"/>
</dbReference>
<sequence>MGASESTLSSSQSRPADEITTVSELSEVADPILERLKSFKISTPLLTSPPKIYSVFVPQYFQFYSYKHYDSVVDPKVLLELFSMYREWQEENVKKLSRNRFCQTVHSYVVAQNITELYPVILMS</sequence>
<accession>A0AAW1YII7</accession>
<dbReference type="EMBL" id="JBEDUW010000001">
    <property type="protein sequence ID" value="KAK9948446.1"/>
    <property type="molecule type" value="Genomic_DNA"/>
</dbReference>
<gene>
    <name evidence="2" type="ORF">M0R45_004019</name>
</gene>
<dbReference type="Proteomes" id="UP001457282">
    <property type="component" value="Unassembled WGS sequence"/>
</dbReference>